<reference evidence="3 4" key="1">
    <citation type="submission" date="2018-10" db="EMBL/GenBank/DDBJ databases">
        <title>Natrarchaeobius chitinivorans gen. nov., sp. nov., and Natrarchaeobius haloalkaliphilus sp. nov., alkaliphilic, chitin-utilizing haloarchaea from hypersaline alkaline lakes.</title>
        <authorList>
            <person name="Sorokin D.Y."/>
            <person name="Elcheninov A.G."/>
            <person name="Kostrikina N.A."/>
            <person name="Bale N.J."/>
            <person name="Sinninghe Damste J.S."/>
            <person name="Khijniak T.V."/>
            <person name="Kublanov I.V."/>
            <person name="Toshchakov S.V."/>
        </authorList>
    </citation>
    <scope>NUCLEOTIDE SEQUENCE [LARGE SCALE GENOMIC DNA]</scope>
    <source>
        <strain evidence="3 4">AArcht7</strain>
    </source>
</reference>
<dbReference type="AlphaFoldDB" id="A0A3N6PSP9"/>
<keyword evidence="4" id="KW-1185">Reference proteome</keyword>
<protein>
    <submittedName>
        <fullName evidence="3">Zn-ribbon domain-containing OB-fold protein</fullName>
    </submittedName>
</protein>
<feature type="domain" description="ChsH2 rubredoxin-like zinc ribbon" evidence="2">
    <location>
        <begin position="19"/>
        <end position="52"/>
    </location>
</feature>
<name>A0A3N6PSP9_NATCH</name>
<dbReference type="Pfam" id="PF12172">
    <property type="entry name" value="zf-ChsH2"/>
    <property type="match status" value="1"/>
</dbReference>
<dbReference type="Pfam" id="PF01796">
    <property type="entry name" value="OB_ChsH2_C"/>
    <property type="match status" value="1"/>
</dbReference>
<dbReference type="InterPro" id="IPR012340">
    <property type="entry name" value="NA-bd_OB-fold"/>
</dbReference>
<dbReference type="PANTHER" id="PTHR34075">
    <property type="entry name" value="BLR3430 PROTEIN"/>
    <property type="match status" value="1"/>
</dbReference>
<evidence type="ECO:0000259" key="2">
    <source>
        <dbReference type="Pfam" id="PF12172"/>
    </source>
</evidence>
<dbReference type="Proteomes" id="UP000281431">
    <property type="component" value="Unassembled WGS sequence"/>
</dbReference>
<dbReference type="EMBL" id="REFZ01000002">
    <property type="protein sequence ID" value="RQH02586.1"/>
    <property type="molecule type" value="Genomic_DNA"/>
</dbReference>
<evidence type="ECO:0000313" key="4">
    <source>
        <dbReference type="Proteomes" id="UP000281431"/>
    </source>
</evidence>
<dbReference type="PANTHER" id="PTHR34075:SF5">
    <property type="entry name" value="BLR3430 PROTEIN"/>
    <property type="match status" value="1"/>
</dbReference>
<dbReference type="OrthoDB" id="9573at2157"/>
<dbReference type="SUPFAM" id="SSF50249">
    <property type="entry name" value="Nucleic acid-binding proteins"/>
    <property type="match status" value="1"/>
</dbReference>
<dbReference type="InterPro" id="IPR022002">
    <property type="entry name" value="ChsH2_Znr"/>
</dbReference>
<organism evidence="3 4">
    <name type="scientific">Natrarchaeobius chitinivorans</name>
    <dbReference type="NCBI Taxonomy" id="1679083"/>
    <lineage>
        <taxon>Archaea</taxon>
        <taxon>Methanobacteriati</taxon>
        <taxon>Methanobacteriota</taxon>
        <taxon>Stenosarchaea group</taxon>
        <taxon>Halobacteria</taxon>
        <taxon>Halobacteriales</taxon>
        <taxon>Natrialbaceae</taxon>
        <taxon>Natrarchaeobius</taxon>
    </lineage>
</organism>
<sequence length="137" mass="15211">MTWEPRPVPDVTPETRRFWRAAAEGRLLLNDCPDCGLTYFHPRALCPDCFAEAEWIESDGTGEIYTYSVVHQISGWPEEHVPVIVAYVELDEGPRLLTNVVGAEPADVGIGDRVRVTFVETENPDVAVPVFEPVSSA</sequence>
<dbReference type="Gene3D" id="6.10.30.10">
    <property type="match status" value="1"/>
</dbReference>
<dbReference type="InterPro" id="IPR002878">
    <property type="entry name" value="ChsH2_C"/>
</dbReference>
<evidence type="ECO:0000313" key="3">
    <source>
        <dbReference type="EMBL" id="RQH02586.1"/>
    </source>
</evidence>
<gene>
    <name evidence="3" type="ORF">EA472_04635</name>
</gene>
<proteinExistence type="predicted"/>
<evidence type="ECO:0000259" key="1">
    <source>
        <dbReference type="Pfam" id="PF01796"/>
    </source>
</evidence>
<comment type="caution">
    <text evidence="3">The sequence shown here is derived from an EMBL/GenBank/DDBJ whole genome shotgun (WGS) entry which is preliminary data.</text>
</comment>
<accession>A0A3N6PSP9</accession>
<feature type="domain" description="ChsH2 C-terminal OB-fold" evidence="1">
    <location>
        <begin position="55"/>
        <end position="119"/>
    </location>
</feature>
<dbReference type="InterPro" id="IPR052513">
    <property type="entry name" value="Thioester_dehydratase-like"/>
</dbReference>